<feature type="domain" description="AB hydrolase-1" evidence="2">
    <location>
        <begin position="96"/>
        <end position="360"/>
    </location>
</feature>
<dbReference type="AlphaFoldDB" id="A0AA38RJZ6"/>
<protein>
    <submittedName>
        <fullName evidence="3">Ctr copper transporter family protein</fullName>
    </submittedName>
</protein>
<keyword evidence="1" id="KW-0732">Signal</keyword>
<comment type="caution">
    <text evidence="3">The sequence shown here is derived from an EMBL/GenBank/DDBJ whole genome shotgun (WGS) entry which is preliminary data.</text>
</comment>
<dbReference type="InterPro" id="IPR000073">
    <property type="entry name" value="AB_hydrolase_1"/>
</dbReference>
<feature type="signal peptide" evidence="1">
    <location>
        <begin position="1"/>
        <end position="18"/>
    </location>
</feature>
<accession>A0AA38RJZ6</accession>
<dbReference type="Proteomes" id="UP001174694">
    <property type="component" value="Unassembled WGS sequence"/>
</dbReference>
<organism evidence="3 4">
    <name type="scientific">Pleurostoma richardsiae</name>
    <dbReference type="NCBI Taxonomy" id="41990"/>
    <lineage>
        <taxon>Eukaryota</taxon>
        <taxon>Fungi</taxon>
        <taxon>Dikarya</taxon>
        <taxon>Ascomycota</taxon>
        <taxon>Pezizomycotina</taxon>
        <taxon>Sordariomycetes</taxon>
        <taxon>Sordariomycetidae</taxon>
        <taxon>Calosphaeriales</taxon>
        <taxon>Pleurostomataceae</taxon>
        <taxon>Pleurostoma</taxon>
    </lineage>
</organism>
<dbReference type="Gene3D" id="3.40.50.1820">
    <property type="entry name" value="alpha/beta hydrolase"/>
    <property type="match status" value="1"/>
</dbReference>
<proteinExistence type="predicted"/>
<dbReference type="SUPFAM" id="SSF53474">
    <property type="entry name" value="alpha/beta-Hydrolases"/>
    <property type="match status" value="1"/>
</dbReference>
<dbReference type="Pfam" id="PF12697">
    <property type="entry name" value="Abhydrolase_6"/>
    <property type="match status" value="1"/>
</dbReference>
<reference evidence="3" key="1">
    <citation type="submission" date="2022-07" db="EMBL/GenBank/DDBJ databases">
        <title>Fungi with potential for degradation of polypropylene.</title>
        <authorList>
            <person name="Gostincar C."/>
        </authorList>
    </citation>
    <scope>NUCLEOTIDE SEQUENCE</scope>
    <source>
        <strain evidence="3">EXF-13308</strain>
    </source>
</reference>
<name>A0AA38RJZ6_9PEZI</name>
<sequence length="377" mass="40447">MRTICALYLSTFEVLAVARKCIEITVPVAIFARNAEFSVEPPATNIEVTNFILDLTRQGYNLTDELLEGYATVSGTYHLAATYCEPDAGPSSVLQVLTHGIGFDRSYWDLPFNNYNYSYVAEATDQYGYSTFAWDRLGIGASSRGDPVNEVQAFLEVAALKALSDKLRMGQISGIPCRYSTIVHVGHSFGSVQTYTLTQYYPDVSDAIVLTGFSQNGAFIGDFAFGGNFVAAKAVRTLSQYAAGYVAAGDVNGVQSNFFAPGQFDPALLYVAYKTGQPVTVGELLTIGGATQFTNSFAGVVLIITGERDIPFCGGDCLITHDPALSSIPAASGAMFPNASHFDAVIVPSAGHALNLEYSHDFTFGVILDFFVANVGR</sequence>
<dbReference type="EMBL" id="JANBVO010000047">
    <property type="protein sequence ID" value="KAJ9133818.1"/>
    <property type="molecule type" value="Genomic_DNA"/>
</dbReference>
<evidence type="ECO:0000313" key="4">
    <source>
        <dbReference type="Proteomes" id="UP001174694"/>
    </source>
</evidence>
<gene>
    <name evidence="3" type="ORF">NKR23_g10522</name>
</gene>
<evidence type="ECO:0000256" key="1">
    <source>
        <dbReference type="SAM" id="SignalP"/>
    </source>
</evidence>
<keyword evidence="4" id="KW-1185">Reference proteome</keyword>
<dbReference type="InterPro" id="IPR029058">
    <property type="entry name" value="AB_hydrolase_fold"/>
</dbReference>
<evidence type="ECO:0000259" key="2">
    <source>
        <dbReference type="Pfam" id="PF12697"/>
    </source>
</evidence>
<feature type="chain" id="PRO_5041434005" evidence="1">
    <location>
        <begin position="19"/>
        <end position="377"/>
    </location>
</feature>
<evidence type="ECO:0000313" key="3">
    <source>
        <dbReference type="EMBL" id="KAJ9133818.1"/>
    </source>
</evidence>